<name>A0AAE1A6R0_9GAST</name>
<dbReference type="EMBL" id="JAWDGP010002547">
    <property type="protein sequence ID" value="KAK3782032.1"/>
    <property type="molecule type" value="Genomic_DNA"/>
</dbReference>
<proteinExistence type="predicted"/>
<evidence type="ECO:0000256" key="1">
    <source>
        <dbReference type="SAM" id="Coils"/>
    </source>
</evidence>
<accession>A0AAE1A6R0</accession>
<organism evidence="3 4">
    <name type="scientific">Elysia crispata</name>
    <name type="common">lettuce slug</name>
    <dbReference type="NCBI Taxonomy" id="231223"/>
    <lineage>
        <taxon>Eukaryota</taxon>
        <taxon>Metazoa</taxon>
        <taxon>Spiralia</taxon>
        <taxon>Lophotrochozoa</taxon>
        <taxon>Mollusca</taxon>
        <taxon>Gastropoda</taxon>
        <taxon>Heterobranchia</taxon>
        <taxon>Euthyneura</taxon>
        <taxon>Panpulmonata</taxon>
        <taxon>Sacoglossa</taxon>
        <taxon>Placobranchoidea</taxon>
        <taxon>Plakobranchidae</taxon>
        <taxon>Elysia</taxon>
    </lineage>
</organism>
<dbReference type="AlphaFoldDB" id="A0AAE1A6R0"/>
<protein>
    <submittedName>
        <fullName evidence="3">Uncharacterized protein</fullName>
    </submittedName>
</protein>
<evidence type="ECO:0000256" key="2">
    <source>
        <dbReference type="SAM" id="MobiDB-lite"/>
    </source>
</evidence>
<sequence>MMAELENPVFEPDDWEEDIGDDDVDVSSTTTLHDPDVDGMTSEDGNGRLRLKAYPGLDLVNKRSGRPLALSTLANCGGVDAVREDLGFVDWAAKKSSLPAQAFESLQTANSELREAAAAVDTVELEDLGQTVTEASNAFNRVETALTDEDIDEILGTLDDPPLTLREIRGLDKALQTIRGELTNNLAKLTELDDHIALEKRKLDEADAGGVDELTRRRIAERLLDLQDERSARLEAASASKDALRSQISRMRETINRILHEGTTLAERIRTLFRE</sequence>
<gene>
    <name evidence="3" type="ORF">RRG08_027206</name>
</gene>
<keyword evidence="4" id="KW-1185">Reference proteome</keyword>
<feature type="region of interest" description="Disordered" evidence="2">
    <location>
        <begin position="1"/>
        <end position="46"/>
    </location>
</feature>
<comment type="caution">
    <text evidence="3">The sequence shown here is derived from an EMBL/GenBank/DDBJ whole genome shotgun (WGS) entry which is preliminary data.</text>
</comment>
<evidence type="ECO:0000313" key="4">
    <source>
        <dbReference type="Proteomes" id="UP001283361"/>
    </source>
</evidence>
<feature type="compositionally biased region" description="Acidic residues" evidence="2">
    <location>
        <begin position="11"/>
        <end position="25"/>
    </location>
</feature>
<reference evidence="3" key="1">
    <citation type="journal article" date="2023" name="G3 (Bethesda)">
        <title>A reference genome for the long-term kleptoplast-retaining sea slug Elysia crispata morphotype clarki.</title>
        <authorList>
            <person name="Eastman K.E."/>
            <person name="Pendleton A.L."/>
            <person name="Shaikh M.A."/>
            <person name="Suttiyut T."/>
            <person name="Ogas R."/>
            <person name="Tomko P."/>
            <person name="Gavelis G."/>
            <person name="Widhalm J.R."/>
            <person name="Wisecaver J.H."/>
        </authorList>
    </citation>
    <scope>NUCLEOTIDE SEQUENCE</scope>
    <source>
        <strain evidence="3">ECLA1</strain>
    </source>
</reference>
<evidence type="ECO:0000313" key="3">
    <source>
        <dbReference type="EMBL" id="KAK3782032.1"/>
    </source>
</evidence>
<feature type="coiled-coil region" evidence="1">
    <location>
        <begin position="234"/>
        <end position="261"/>
    </location>
</feature>
<keyword evidence="1" id="KW-0175">Coiled coil</keyword>
<dbReference type="Proteomes" id="UP001283361">
    <property type="component" value="Unassembled WGS sequence"/>
</dbReference>